<gene>
    <name evidence="3" type="ORF">C7B45_11825</name>
</gene>
<feature type="transmembrane region" description="Helical" evidence="1">
    <location>
        <begin position="126"/>
        <end position="149"/>
    </location>
</feature>
<keyword evidence="1" id="KW-1133">Transmembrane helix</keyword>
<feature type="transmembrane region" description="Helical" evidence="1">
    <location>
        <begin position="83"/>
        <end position="106"/>
    </location>
</feature>
<name>A0A2T2WG58_9FIRM</name>
<dbReference type="Pfam" id="PF02517">
    <property type="entry name" value="Rce1-like"/>
    <property type="match status" value="1"/>
</dbReference>
<feature type="transmembrane region" description="Helical" evidence="1">
    <location>
        <begin position="232"/>
        <end position="252"/>
    </location>
</feature>
<comment type="caution">
    <text evidence="3">The sequence shown here is derived from an EMBL/GenBank/DDBJ whole genome shotgun (WGS) entry which is preliminary data.</text>
</comment>
<reference evidence="3 4" key="1">
    <citation type="journal article" date="2014" name="BMC Genomics">
        <title>Comparison of environmental and isolate Sulfobacillus genomes reveals diverse carbon, sulfur, nitrogen, and hydrogen metabolisms.</title>
        <authorList>
            <person name="Justice N.B."/>
            <person name="Norman A."/>
            <person name="Brown C.T."/>
            <person name="Singh A."/>
            <person name="Thomas B.C."/>
            <person name="Banfield J.F."/>
        </authorList>
    </citation>
    <scope>NUCLEOTIDE SEQUENCE [LARGE SCALE GENOMIC DNA]</scope>
    <source>
        <strain evidence="3">AMDSBA3</strain>
    </source>
</reference>
<accession>A0A2T2WG58</accession>
<keyword evidence="1" id="KW-0812">Transmembrane</keyword>
<protein>
    <submittedName>
        <fullName evidence="3">Abortive infection protein</fullName>
    </submittedName>
</protein>
<feature type="transmembrane region" description="Helical" evidence="1">
    <location>
        <begin position="55"/>
        <end position="71"/>
    </location>
</feature>
<proteinExistence type="predicted"/>
<evidence type="ECO:0000256" key="1">
    <source>
        <dbReference type="SAM" id="Phobius"/>
    </source>
</evidence>
<dbReference type="InterPro" id="IPR003675">
    <property type="entry name" value="Rce1/LyrA-like_dom"/>
</dbReference>
<feature type="transmembrane region" description="Helical" evidence="1">
    <location>
        <begin position="29"/>
        <end position="49"/>
    </location>
</feature>
<dbReference type="GO" id="GO:0004175">
    <property type="term" value="F:endopeptidase activity"/>
    <property type="evidence" value="ECO:0007669"/>
    <property type="project" value="UniProtKB-ARBA"/>
</dbReference>
<organism evidence="3 4">
    <name type="scientific">Sulfobacillus acidophilus</name>
    <dbReference type="NCBI Taxonomy" id="53633"/>
    <lineage>
        <taxon>Bacteria</taxon>
        <taxon>Bacillati</taxon>
        <taxon>Bacillota</taxon>
        <taxon>Clostridia</taxon>
        <taxon>Eubacteriales</taxon>
        <taxon>Clostridiales Family XVII. Incertae Sedis</taxon>
        <taxon>Sulfobacillus</taxon>
    </lineage>
</organism>
<keyword evidence="1" id="KW-0472">Membrane</keyword>
<evidence type="ECO:0000313" key="4">
    <source>
        <dbReference type="Proteomes" id="UP000241848"/>
    </source>
</evidence>
<feature type="domain" description="CAAX prenyl protease 2/Lysostaphin resistance protein A-like" evidence="2">
    <location>
        <begin position="132"/>
        <end position="216"/>
    </location>
</feature>
<dbReference type="EMBL" id="PXYV01000039">
    <property type="protein sequence ID" value="PSR21224.1"/>
    <property type="molecule type" value="Genomic_DNA"/>
</dbReference>
<dbReference type="GO" id="GO:0080120">
    <property type="term" value="P:CAAX-box protein maturation"/>
    <property type="evidence" value="ECO:0007669"/>
    <property type="project" value="UniProtKB-ARBA"/>
</dbReference>
<evidence type="ECO:0000313" key="3">
    <source>
        <dbReference type="EMBL" id="PSR21224.1"/>
    </source>
</evidence>
<dbReference type="AlphaFoldDB" id="A0A2T2WG58"/>
<dbReference type="Proteomes" id="UP000241848">
    <property type="component" value="Unassembled WGS sequence"/>
</dbReference>
<sequence>MRWQQRIRWPGISSSDPHFLRFVGLAPTWRLIVATVAASATVLIMGSVARSSTVGYGYGGVFFVIVSWPLVRPVLRSLQWTDATIWQTILLVIASLAMGAAAQKILGFNPQSGRLQHLPWSSGQHLLWQFPLVLPVENLVLLGGLVALWQLIRPRSGFERFMVGLVAAGVFGLWHVPVWGGWTLVVVSLTVFPWTVYLLATGDMLVPMLAHLAMDTLAVLSTAAPERAWFRVFVDPILLLSLLALGLMWSVYQEWRERHARRW</sequence>
<feature type="transmembrane region" description="Helical" evidence="1">
    <location>
        <begin position="161"/>
        <end position="182"/>
    </location>
</feature>
<evidence type="ECO:0000259" key="2">
    <source>
        <dbReference type="Pfam" id="PF02517"/>
    </source>
</evidence>